<dbReference type="InterPro" id="IPR023393">
    <property type="entry name" value="START-like_dom_sf"/>
</dbReference>
<keyword evidence="1" id="KW-0732">Signal</keyword>
<name>A0A2T0M8Y0_9FLAO</name>
<evidence type="ECO:0000256" key="1">
    <source>
        <dbReference type="SAM" id="SignalP"/>
    </source>
</evidence>
<organism evidence="2 3">
    <name type="scientific">Flagellimonas meridianipacifica</name>
    <dbReference type="NCBI Taxonomy" id="1080225"/>
    <lineage>
        <taxon>Bacteria</taxon>
        <taxon>Pseudomonadati</taxon>
        <taxon>Bacteroidota</taxon>
        <taxon>Flavobacteriia</taxon>
        <taxon>Flavobacteriales</taxon>
        <taxon>Flavobacteriaceae</taxon>
        <taxon>Flagellimonas</taxon>
    </lineage>
</organism>
<dbReference type="OrthoDB" id="1462188at2"/>
<dbReference type="Pfam" id="PF10604">
    <property type="entry name" value="Polyketide_cyc2"/>
    <property type="match status" value="2"/>
</dbReference>
<evidence type="ECO:0000313" key="3">
    <source>
        <dbReference type="Proteomes" id="UP000237640"/>
    </source>
</evidence>
<dbReference type="EMBL" id="PVYX01000002">
    <property type="protein sequence ID" value="PRX53987.1"/>
    <property type="molecule type" value="Genomic_DNA"/>
</dbReference>
<dbReference type="RefSeq" id="WP_106145311.1">
    <property type="nucleotide sequence ID" value="NZ_PVYX01000002.1"/>
</dbReference>
<proteinExistence type="predicted"/>
<dbReference type="AlphaFoldDB" id="A0A2T0M8Y0"/>
<gene>
    <name evidence="2" type="ORF">CLV81_2381</name>
</gene>
<comment type="caution">
    <text evidence="2">The sequence shown here is derived from an EMBL/GenBank/DDBJ whole genome shotgun (WGS) entry which is preliminary data.</text>
</comment>
<feature type="signal peptide" evidence="1">
    <location>
        <begin position="1"/>
        <end position="29"/>
    </location>
</feature>
<dbReference type="Proteomes" id="UP000237640">
    <property type="component" value="Unassembled WGS sequence"/>
</dbReference>
<accession>A0A2T0M8Y0</accession>
<dbReference type="InterPro" id="IPR019587">
    <property type="entry name" value="Polyketide_cyclase/dehydratase"/>
</dbReference>
<sequence>MKAKKKIYTSYTLIALIAALMLIPGSSRATNVTKDKKKKPNVAANAEIFIKAPAKDVWAVFAEDFAGIQKWSSGVSHSEGFGEAIGSSPYSVRACEITAAGFGDAREEILNFNEDDYEIRYALYEAIPGFVKDFINTWKFREQDGGTYVSAQSEMRATGVMGFMMKGIMKGATRKALESMCEELKYYIENGEPHPEKVASNEKIATKDAKMKKKVVSFEIVQEIDAPVDRVWEVIGEGFADIANSNPDCPKSEWFQGHTKAELGAKRIMYMKENEKKYFIDKIAKWEPENHHITIEVIKKKGFPINADYTWVNMDATSMGPNKTRLKIRMNYLTKPRLLKGMAKGNLKKTFQRYAYAIDYHSETGENVTRDKWKEIKGNYK</sequence>
<dbReference type="Gene3D" id="3.30.530.20">
    <property type="match status" value="2"/>
</dbReference>
<keyword evidence="3" id="KW-1185">Reference proteome</keyword>
<dbReference type="CDD" id="cd07821">
    <property type="entry name" value="PYR_PYL_RCAR_like"/>
    <property type="match status" value="1"/>
</dbReference>
<reference evidence="2 3" key="1">
    <citation type="submission" date="2018-03" db="EMBL/GenBank/DDBJ databases">
        <title>Genomic Encyclopedia of Archaeal and Bacterial Type Strains, Phase II (KMG-II): from individual species to whole genera.</title>
        <authorList>
            <person name="Goeker M."/>
        </authorList>
    </citation>
    <scope>NUCLEOTIDE SEQUENCE [LARGE SCALE GENOMIC DNA]</scope>
    <source>
        <strain evidence="2 3">DSM 25027</strain>
    </source>
</reference>
<dbReference type="SUPFAM" id="SSF55961">
    <property type="entry name" value="Bet v1-like"/>
    <property type="match status" value="2"/>
</dbReference>
<feature type="chain" id="PRO_5015442376" evidence="1">
    <location>
        <begin position="30"/>
        <end position="381"/>
    </location>
</feature>
<protein>
    <submittedName>
        <fullName evidence="2">Polyketide cyclase/dehydrase/lipid transport protein</fullName>
    </submittedName>
</protein>
<evidence type="ECO:0000313" key="2">
    <source>
        <dbReference type="EMBL" id="PRX53987.1"/>
    </source>
</evidence>